<proteinExistence type="predicted"/>
<reference evidence="2 3" key="1">
    <citation type="submission" date="2013-08" db="EMBL/GenBank/DDBJ databases">
        <authorList>
            <person name="Weinstock G."/>
            <person name="Sodergren E."/>
            <person name="Wylie T."/>
            <person name="Fulton L."/>
            <person name="Fulton R."/>
            <person name="Fronick C."/>
            <person name="O'Laughlin M."/>
            <person name="Godfrey J."/>
            <person name="Miner T."/>
            <person name="Herter B."/>
            <person name="Appelbaum E."/>
            <person name="Cordes M."/>
            <person name="Lek S."/>
            <person name="Wollam A."/>
            <person name="Pepin K.H."/>
            <person name="Palsikar V.B."/>
            <person name="Mitreva M."/>
            <person name="Wilson R.K."/>
        </authorList>
    </citation>
    <scope>NUCLEOTIDE SEQUENCE [LARGE SCALE GENOMIC DNA]</scope>
    <source>
        <strain evidence="2 3">F0580</strain>
    </source>
</reference>
<sequence>MFIEESYTGIVILLILAHTMGVFMLLPQTDGVNRLGIFFFYDGQGVVDDYVSTLLAGFQPFFADLTVVVNGKLNDEGKAKLEKFSHKIIVRENKGLDVWAYKTALDSYGWDKLADFDEIVLFNATIMGPVYPFAEMFNAMGQKDLDFWGITKFHKVDGDPFGYSPFGYLPEHIQSHFHAYRKSLHTSEAFKNYWDNLPEIKDYTQSVGMHESLFTKRFADLGFTWDVYVDTSDMEGFSYGPVTFAAKELIEKKRMPIFKRRSFFHPYSDTMTQSVGTAALDLFEYLRDYTDFDTDLIWQNALRSMNMADIHKNLHLDFVLPDQLPVPLPEDKKYALVMHIYYPDLVDQTLHYAYAMPEGSDLILTVGSQELIDLLTDKTKDMPYNVDIRRIENRGRDVSAFLVGAGKDLIAYDYVAFMHDKKVTQLTPGTKGDGFRIKCFENMLASKAYVSQVIHLFESNPRLGMAMPTGPNHAEYFPGFTFNWGPNFEGTKEFIEDTLSMKVPLDEGKEVVAPLGTMFWFRPEALHGLLDRDWNYEDFPAEPNGIDGTLLHFIERAYGYVPQANGFFTAYIFSQRFARVEITNLEYEVRELTKAISSPWIRPDLYQTTQAIYGGKSFRGHLRTLVVLNLKRIAKAIPGVRGIARRLYNQRKRRQAK</sequence>
<keyword evidence="1" id="KW-0472">Membrane</keyword>
<evidence type="ECO:0000256" key="1">
    <source>
        <dbReference type="SAM" id="Phobius"/>
    </source>
</evidence>
<dbReference type="EMBL" id="AWSI01000012">
    <property type="protein sequence ID" value="ERH31494.1"/>
    <property type="molecule type" value="Genomic_DNA"/>
</dbReference>
<dbReference type="PATRIC" id="fig|1321816.3.peg.311"/>
<comment type="caution">
    <text evidence="2">The sequence shown here is derived from an EMBL/GenBank/DDBJ whole genome shotgun (WGS) entry which is preliminary data.</text>
</comment>
<dbReference type="Proteomes" id="UP000016519">
    <property type="component" value="Unassembled WGS sequence"/>
</dbReference>
<evidence type="ECO:0000313" key="2">
    <source>
        <dbReference type="EMBL" id="ERH31494.1"/>
    </source>
</evidence>
<keyword evidence="1" id="KW-1133">Transmembrane helix</keyword>
<dbReference type="InterPro" id="IPR007739">
    <property type="entry name" value="RgpF"/>
</dbReference>
<name>U1RD09_9BIFI</name>
<keyword evidence="1" id="KW-0812">Transmembrane</keyword>
<gene>
    <name evidence="2" type="ORF">HMPREF9244_00363</name>
</gene>
<feature type="transmembrane region" description="Helical" evidence="1">
    <location>
        <begin position="7"/>
        <end position="26"/>
    </location>
</feature>
<accession>U1RD09</accession>
<dbReference type="AlphaFoldDB" id="U1RD09"/>
<keyword evidence="3" id="KW-1185">Reference proteome</keyword>
<protein>
    <submittedName>
        <fullName evidence="2">Rhamnan synthesis protein F</fullName>
    </submittedName>
</protein>
<organism evidence="2 3">
    <name type="scientific">Alloscardovia omnicolens F0580</name>
    <dbReference type="NCBI Taxonomy" id="1321816"/>
    <lineage>
        <taxon>Bacteria</taxon>
        <taxon>Bacillati</taxon>
        <taxon>Actinomycetota</taxon>
        <taxon>Actinomycetes</taxon>
        <taxon>Bifidobacteriales</taxon>
        <taxon>Bifidobacteriaceae</taxon>
        <taxon>Alloscardovia</taxon>
    </lineage>
</organism>
<dbReference type="HOGENOM" id="CLU_025374_0_0_11"/>
<dbReference type="STRING" id="419015.HMPREF3214_01353"/>
<evidence type="ECO:0000313" key="3">
    <source>
        <dbReference type="Proteomes" id="UP000016519"/>
    </source>
</evidence>
<dbReference type="Pfam" id="PF05045">
    <property type="entry name" value="RgpF"/>
    <property type="match status" value="1"/>
</dbReference>